<dbReference type="STRING" id="1346286.SAMN05444362_102224"/>
<dbReference type="Proteomes" id="UP000184480">
    <property type="component" value="Unassembled WGS sequence"/>
</dbReference>
<evidence type="ECO:0000313" key="6">
    <source>
        <dbReference type="Proteomes" id="UP000184480"/>
    </source>
</evidence>
<keyword evidence="2" id="KW-0378">Hydrolase</keyword>
<name>A0A1M4WGT3_9BACT</name>
<dbReference type="SUPFAM" id="SSF53649">
    <property type="entry name" value="Alkaline phosphatase-like"/>
    <property type="match status" value="1"/>
</dbReference>
<dbReference type="Gene3D" id="3.30.1120.10">
    <property type="match status" value="1"/>
</dbReference>
<dbReference type="Pfam" id="PF00884">
    <property type="entry name" value="Sulfatase"/>
    <property type="match status" value="1"/>
</dbReference>
<evidence type="ECO:0000313" key="5">
    <source>
        <dbReference type="EMBL" id="SHE80501.1"/>
    </source>
</evidence>
<dbReference type="PANTHER" id="PTHR42693:SF53">
    <property type="entry name" value="ENDO-4-O-SULFATASE"/>
    <property type="match status" value="1"/>
</dbReference>
<organism evidence="5 6">
    <name type="scientific">Dysgonomonas macrotermitis</name>
    <dbReference type="NCBI Taxonomy" id="1346286"/>
    <lineage>
        <taxon>Bacteria</taxon>
        <taxon>Pseudomonadati</taxon>
        <taxon>Bacteroidota</taxon>
        <taxon>Bacteroidia</taxon>
        <taxon>Bacteroidales</taxon>
        <taxon>Dysgonomonadaceae</taxon>
        <taxon>Dysgonomonas</taxon>
    </lineage>
</organism>
<reference evidence="6" key="1">
    <citation type="submission" date="2016-11" db="EMBL/GenBank/DDBJ databases">
        <authorList>
            <person name="Varghese N."/>
            <person name="Submissions S."/>
        </authorList>
    </citation>
    <scope>NUCLEOTIDE SEQUENCE [LARGE SCALE GENOMIC DNA]</scope>
    <source>
        <strain evidence="6">DSM 27370</strain>
    </source>
</reference>
<evidence type="ECO:0000256" key="3">
    <source>
        <dbReference type="PIRSR" id="PIRSR600917-52"/>
    </source>
</evidence>
<evidence type="ECO:0000259" key="4">
    <source>
        <dbReference type="Pfam" id="PF00884"/>
    </source>
</evidence>
<dbReference type="RefSeq" id="WP_082141863.1">
    <property type="nucleotide sequence ID" value="NZ_BBXL01000002.1"/>
</dbReference>
<evidence type="ECO:0000256" key="2">
    <source>
        <dbReference type="ARBA" id="ARBA00022801"/>
    </source>
</evidence>
<evidence type="ECO:0000256" key="1">
    <source>
        <dbReference type="ARBA" id="ARBA00008779"/>
    </source>
</evidence>
<proteinExistence type="inferred from homology"/>
<dbReference type="InterPro" id="IPR000917">
    <property type="entry name" value="Sulfatase_N"/>
</dbReference>
<comment type="PTM">
    <text evidence="3">The conversion to 3-oxoalanine (also known as C-formylglycine, FGly), of a serine or cysteine residue in prokaryotes and of a cysteine residue in eukaryotes, is critical for catalytic activity.</text>
</comment>
<gene>
    <name evidence="5" type="ORF">SAMN05444362_102224</name>
</gene>
<dbReference type="AlphaFoldDB" id="A0A1M4WGT3"/>
<protein>
    <submittedName>
        <fullName evidence="5">Arylsulfatase</fullName>
    </submittedName>
</protein>
<dbReference type="Gene3D" id="3.40.720.10">
    <property type="entry name" value="Alkaline Phosphatase, subunit A"/>
    <property type="match status" value="1"/>
</dbReference>
<sequence length="520" mass="59484">MKKHYNLITLSLFPICGIIAQNEKVSERPNVLLILADDLGWSDIGCYGSEVRTPNIDALAESGVRFTQFHNTSKSYPSRACLLTGLYAQQNGYSKYFGGPLENSVTLGEYMKSAGYRTLWSGKHHGEENPRTRGFDHYIGLKDGACNYFNPGLQRYGEERPAQKSHRRKWCIEDKEYAPYTPTDKNFYTTDHFTDNALMWLDQYKEDDRPFFLYLAYNAPHDPLMAWPEDIAKYKGQYNTGYEAIRKARYEKQRKLGIIDKRYELSAPIYQPWESLTLEQQVEEAEKMEVYAAMIDRMDQNIGRVITKLKELGKYENTIIIFMSDNGASAEVIELSDSYGPIGSLSNWKSLGENWANVSNTPLRYYKNISYQGGISSPLIVTWPKGGVSAGTKSGFVGHMIDIMPTFVDIAGTDYPSQYRVRTILPYEGISLLPAILGGKTEREKPIFWEWQHGRAVREGKWKLVKQGFDSPWTLFDMGKDPSETVDLASKNPETVERMNKMFEDWKKRVSITKGVKAIK</sequence>
<dbReference type="PANTHER" id="PTHR42693">
    <property type="entry name" value="ARYLSULFATASE FAMILY MEMBER"/>
    <property type="match status" value="1"/>
</dbReference>
<dbReference type="InterPro" id="IPR017850">
    <property type="entry name" value="Alkaline_phosphatase_core_sf"/>
</dbReference>
<feature type="domain" description="Sulfatase N-terminal" evidence="4">
    <location>
        <begin position="29"/>
        <end position="412"/>
    </location>
</feature>
<accession>A0A1M4WGT3</accession>
<dbReference type="OrthoDB" id="9765065at2"/>
<dbReference type="InterPro" id="IPR050738">
    <property type="entry name" value="Sulfatase"/>
</dbReference>
<feature type="modified residue" description="3-oxoalanine (Ser)" evidence="3">
    <location>
        <position position="75"/>
    </location>
</feature>
<keyword evidence="6" id="KW-1185">Reference proteome</keyword>
<comment type="similarity">
    <text evidence="1">Belongs to the sulfatase family.</text>
</comment>
<dbReference type="EMBL" id="FQUC01000002">
    <property type="protein sequence ID" value="SHE80501.1"/>
    <property type="molecule type" value="Genomic_DNA"/>
</dbReference>
<dbReference type="GO" id="GO:0004065">
    <property type="term" value="F:arylsulfatase activity"/>
    <property type="evidence" value="ECO:0007669"/>
    <property type="project" value="TreeGrafter"/>
</dbReference>
<dbReference type="CDD" id="cd16025">
    <property type="entry name" value="PAS_like"/>
    <property type="match status" value="1"/>
</dbReference>